<dbReference type="PANTHER" id="PTHR48040:SF20">
    <property type="entry name" value="PLEIOTROPIC DRUG RESISTANCE PROTEIN 1"/>
    <property type="match status" value="1"/>
</dbReference>
<accession>U5D997</accession>
<dbReference type="InterPro" id="IPR027417">
    <property type="entry name" value="P-loop_NTPase"/>
</dbReference>
<gene>
    <name evidence="2" type="ORF">AMTR_s00067p00092370</name>
</gene>
<keyword evidence="3" id="KW-1185">Reference proteome</keyword>
<proteinExistence type="predicted"/>
<dbReference type="PANTHER" id="PTHR48040">
    <property type="entry name" value="PLEIOTROPIC DRUG RESISTANCE PROTEIN 1-LIKE ISOFORM X1"/>
    <property type="match status" value="1"/>
</dbReference>
<reference evidence="3" key="1">
    <citation type="journal article" date="2013" name="Science">
        <title>The Amborella genome and the evolution of flowering plants.</title>
        <authorList>
            <consortium name="Amborella Genome Project"/>
        </authorList>
    </citation>
    <scope>NUCLEOTIDE SEQUENCE [LARGE SCALE GENOMIC DNA]</scope>
</reference>
<dbReference type="Gramene" id="ERN18805">
    <property type="protein sequence ID" value="ERN18805"/>
    <property type="gene ID" value="AMTR_s00067p00092370"/>
</dbReference>
<dbReference type="HOGENOM" id="CLU_2577071_0_0_1"/>
<evidence type="ECO:0000259" key="1">
    <source>
        <dbReference type="Pfam" id="PF00005"/>
    </source>
</evidence>
<dbReference type="Proteomes" id="UP000017836">
    <property type="component" value="Unassembled WGS sequence"/>
</dbReference>
<dbReference type="eggNOG" id="KOG0065">
    <property type="taxonomic scope" value="Eukaryota"/>
</dbReference>
<evidence type="ECO:0000313" key="3">
    <source>
        <dbReference type="Proteomes" id="UP000017836"/>
    </source>
</evidence>
<dbReference type="AlphaFoldDB" id="U5D997"/>
<dbReference type="GO" id="GO:0016887">
    <property type="term" value="F:ATP hydrolysis activity"/>
    <property type="evidence" value="ECO:0007669"/>
    <property type="project" value="InterPro"/>
</dbReference>
<feature type="domain" description="ABC transporter" evidence="1">
    <location>
        <begin position="5"/>
        <end position="66"/>
    </location>
</feature>
<organism evidence="2 3">
    <name type="scientific">Amborella trichopoda</name>
    <dbReference type="NCBI Taxonomy" id="13333"/>
    <lineage>
        <taxon>Eukaryota</taxon>
        <taxon>Viridiplantae</taxon>
        <taxon>Streptophyta</taxon>
        <taxon>Embryophyta</taxon>
        <taxon>Tracheophyta</taxon>
        <taxon>Spermatophyta</taxon>
        <taxon>Magnoliopsida</taxon>
        <taxon>Amborellales</taxon>
        <taxon>Amborellaceae</taxon>
        <taxon>Amborella</taxon>
    </lineage>
</organism>
<dbReference type="InterPro" id="IPR003439">
    <property type="entry name" value="ABC_transporter-like_ATP-bd"/>
</dbReference>
<protein>
    <recommendedName>
        <fullName evidence="1">ABC transporter domain-containing protein</fullName>
    </recommendedName>
</protein>
<sequence>MTLRLGPQSSGKTTLLLALAGKLESNLKVSGRITYNGHQMNEFVPQRTAAYISQHDLHIGEMTVRLSLQDARVLGPVMTCN</sequence>
<dbReference type="EMBL" id="KI392078">
    <property type="protein sequence ID" value="ERN18805.1"/>
    <property type="molecule type" value="Genomic_DNA"/>
</dbReference>
<dbReference type="OrthoDB" id="66620at2759"/>
<dbReference type="Pfam" id="PF00005">
    <property type="entry name" value="ABC_tran"/>
    <property type="match status" value="1"/>
</dbReference>
<name>U5D997_AMBTC</name>
<dbReference type="SUPFAM" id="SSF52540">
    <property type="entry name" value="P-loop containing nucleoside triphosphate hydrolases"/>
    <property type="match status" value="1"/>
</dbReference>
<dbReference type="GO" id="GO:0005524">
    <property type="term" value="F:ATP binding"/>
    <property type="evidence" value="ECO:0007669"/>
    <property type="project" value="InterPro"/>
</dbReference>
<dbReference type="Gene3D" id="3.40.50.300">
    <property type="entry name" value="P-loop containing nucleotide triphosphate hydrolases"/>
    <property type="match status" value="1"/>
</dbReference>
<evidence type="ECO:0000313" key="2">
    <source>
        <dbReference type="EMBL" id="ERN18805.1"/>
    </source>
</evidence>